<dbReference type="InterPro" id="IPR017871">
    <property type="entry name" value="ABC_transporter-like_CS"/>
</dbReference>
<dbReference type="EMBL" id="CP159837">
    <property type="protein sequence ID" value="XCM38761.1"/>
    <property type="molecule type" value="Genomic_DNA"/>
</dbReference>
<comment type="subcellular location">
    <subcellularLocation>
        <location evidence="1">Cell membrane</location>
        <topology evidence="1">Multi-pass membrane protein</topology>
    </subcellularLocation>
</comment>
<accession>A0AAU8JHP7</accession>
<evidence type="ECO:0000256" key="8">
    <source>
        <dbReference type="SAM" id="Phobius"/>
    </source>
</evidence>
<feature type="domain" description="ABC transporter" evidence="9">
    <location>
        <begin position="352"/>
        <end position="566"/>
    </location>
</feature>
<dbReference type="GO" id="GO:0016887">
    <property type="term" value="F:ATP hydrolysis activity"/>
    <property type="evidence" value="ECO:0007669"/>
    <property type="project" value="InterPro"/>
</dbReference>
<dbReference type="PROSITE" id="PS50929">
    <property type="entry name" value="ABC_TM1F"/>
    <property type="match status" value="1"/>
</dbReference>
<evidence type="ECO:0000256" key="6">
    <source>
        <dbReference type="ARBA" id="ARBA00022989"/>
    </source>
</evidence>
<dbReference type="GO" id="GO:0005524">
    <property type="term" value="F:ATP binding"/>
    <property type="evidence" value="ECO:0007669"/>
    <property type="project" value="UniProtKB-KW"/>
</dbReference>
<dbReference type="SUPFAM" id="SSF52540">
    <property type="entry name" value="P-loop containing nucleoside triphosphate hydrolases"/>
    <property type="match status" value="1"/>
</dbReference>
<organism evidence="11">
    <name type="scientific">Planktothricoides raciborskii GIHE-MW2</name>
    <dbReference type="NCBI Taxonomy" id="2792601"/>
    <lineage>
        <taxon>Bacteria</taxon>
        <taxon>Bacillati</taxon>
        <taxon>Cyanobacteriota</taxon>
        <taxon>Cyanophyceae</taxon>
        <taxon>Oscillatoriophycideae</taxon>
        <taxon>Oscillatoriales</taxon>
        <taxon>Oscillatoriaceae</taxon>
        <taxon>Planktothricoides</taxon>
    </lineage>
</organism>
<evidence type="ECO:0000256" key="7">
    <source>
        <dbReference type="ARBA" id="ARBA00023136"/>
    </source>
</evidence>
<keyword evidence="2" id="KW-0813">Transport</keyword>
<gene>
    <name evidence="11" type="ORF">ABWT76_001633</name>
</gene>
<dbReference type="PROSITE" id="PS00211">
    <property type="entry name" value="ABC_TRANSPORTER_1"/>
    <property type="match status" value="1"/>
</dbReference>
<sequence>MNKIKKFFQELANIVLPYFMSEKKWQAWRIFSLMMILMLGFRGLSVVNSYAMRDLMTAVADKNSLEFPQACLKVFAVFTTLAVFMVFWQYTQDLLQINWRKWLTNDILKKYFAQQNYYKIQSEHTIDNPDQRISQDVNNLIRLTIDIIGLIVGEILEIGAFVTILLTLDIFLAKLAIIIAIARTVITLIIGKKFSFLKFRELQLEADFRYGLVHTRDHSESIAFYHGEEYEYNKISQRFVYVVKNFYQLIGVKRNLNLFTRTSGFFVSNLPIVFLAPRFFAGEIEFGEITQASGAFMSIYGSLSLIVDQFDRLTDYKAEVDRLGTLVEVLSKPPKLEQSEFPTIKTVEKNCINLKNVTLQTPDYQRTLVTDLSVEVPPGQGLLVVGHSGVGKSSLMRSIAGLWNSGTGCIMRPKPEETLFLPQLPYMVIGDLRSQLLYPKTDKIVSDTQLQEALEKVNLADLTERVGGFNAELNWPDVLSLGEQQRLAFARLLIAQPPYAILDESTSALDVENEKRLYHLLKQKNTTFISVGHRPTLVQYHQLVLKLIGNANWQLISAQEYHPDEIDFG</sequence>
<dbReference type="PANTHER" id="PTHR11384">
    <property type="entry name" value="ATP-BINDING CASSETTE, SUB-FAMILY D MEMBER"/>
    <property type="match status" value="1"/>
</dbReference>
<feature type="transmembrane region" description="Helical" evidence="8">
    <location>
        <begin position="30"/>
        <end position="52"/>
    </location>
</feature>
<feature type="transmembrane region" description="Helical" evidence="8">
    <location>
        <begin position="140"/>
        <end position="165"/>
    </location>
</feature>
<feature type="domain" description="ABC transmembrane type-1" evidence="10">
    <location>
        <begin position="33"/>
        <end position="315"/>
    </location>
</feature>
<reference evidence="11" key="1">
    <citation type="submission" date="2024-07" db="EMBL/GenBank/DDBJ databases">
        <authorList>
            <person name="Kim Y.J."/>
            <person name="Jeong J.Y."/>
        </authorList>
    </citation>
    <scope>NUCLEOTIDE SEQUENCE</scope>
    <source>
        <strain evidence="11">GIHE-MW2</strain>
    </source>
</reference>
<dbReference type="Pfam" id="PF00005">
    <property type="entry name" value="ABC_tran"/>
    <property type="match status" value="1"/>
</dbReference>
<dbReference type="InterPro" id="IPR003593">
    <property type="entry name" value="AAA+_ATPase"/>
</dbReference>
<dbReference type="Pfam" id="PF06472">
    <property type="entry name" value="ABC_membrane_2"/>
    <property type="match status" value="1"/>
</dbReference>
<keyword evidence="5 11" id="KW-0067">ATP-binding</keyword>
<keyword evidence="3 8" id="KW-0812">Transmembrane</keyword>
<protein>
    <submittedName>
        <fullName evidence="11">ABC transporter ATP-binding protein/permease</fullName>
    </submittedName>
</protein>
<evidence type="ECO:0000256" key="5">
    <source>
        <dbReference type="ARBA" id="ARBA00022840"/>
    </source>
</evidence>
<evidence type="ECO:0000259" key="9">
    <source>
        <dbReference type="PROSITE" id="PS50893"/>
    </source>
</evidence>
<dbReference type="InterPro" id="IPR027417">
    <property type="entry name" value="P-loop_NTPase"/>
</dbReference>
<dbReference type="Gene3D" id="3.40.50.300">
    <property type="entry name" value="P-loop containing nucleotide triphosphate hydrolases"/>
    <property type="match status" value="1"/>
</dbReference>
<evidence type="ECO:0000256" key="1">
    <source>
        <dbReference type="ARBA" id="ARBA00004651"/>
    </source>
</evidence>
<feature type="transmembrane region" description="Helical" evidence="8">
    <location>
        <begin position="171"/>
        <end position="190"/>
    </location>
</feature>
<name>A0AAU8JHP7_9CYAN</name>
<dbReference type="GO" id="GO:0140359">
    <property type="term" value="F:ABC-type transporter activity"/>
    <property type="evidence" value="ECO:0007669"/>
    <property type="project" value="InterPro"/>
</dbReference>
<proteinExistence type="predicted"/>
<dbReference type="AlphaFoldDB" id="A0AAU8JHP7"/>
<dbReference type="SUPFAM" id="SSF90123">
    <property type="entry name" value="ABC transporter transmembrane region"/>
    <property type="match status" value="1"/>
</dbReference>
<keyword evidence="7 8" id="KW-0472">Membrane</keyword>
<dbReference type="Gene3D" id="1.20.1560.10">
    <property type="entry name" value="ABC transporter type 1, transmembrane domain"/>
    <property type="match status" value="1"/>
</dbReference>
<dbReference type="InterPro" id="IPR003439">
    <property type="entry name" value="ABC_transporter-like_ATP-bd"/>
</dbReference>
<keyword evidence="4" id="KW-0547">Nucleotide-binding</keyword>
<dbReference type="InterPro" id="IPR036640">
    <property type="entry name" value="ABC1_TM_sf"/>
</dbReference>
<evidence type="ECO:0000256" key="2">
    <source>
        <dbReference type="ARBA" id="ARBA00022448"/>
    </source>
</evidence>
<dbReference type="CDD" id="cd03223">
    <property type="entry name" value="ABCD_peroxisomal_ALDP"/>
    <property type="match status" value="1"/>
</dbReference>
<evidence type="ECO:0000313" key="11">
    <source>
        <dbReference type="EMBL" id="XCM38761.1"/>
    </source>
</evidence>
<evidence type="ECO:0000256" key="3">
    <source>
        <dbReference type="ARBA" id="ARBA00022692"/>
    </source>
</evidence>
<dbReference type="RefSeq" id="WP_354635921.1">
    <property type="nucleotide sequence ID" value="NZ_CP159837.1"/>
</dbReference>
<dbReference type="PROSITE" id="PS50893">
    <property type="entry name" value="ABC_TRANSPORTER_2"/>
    <property type="match status" value="1"/>
</dbReference>
<dbReference type="InterPro" id="IPR050835">
    <property type="entry name" value="ABC_transporter_sub-D"/>
</dbReference>
<evidence type="ECO:0000256" key="4">
    <source>
        <dbReference type="ARBA" id="ARBA00022741"/>
    </source>
</evidence>
<feature type="transmembrane region" description="Helical" evidence="8">
    <location>
        <begin position="72"/>
        <end position="91"/>
    </location>
</feature>
<keyword evidence="6 8" id="KW-1133">Transmembrane helix</keyword>
<dbReference type="PANTHER" id="PTHR11384:SF59">
    <property type="entry name" value="LYSOSOMAL COBALAMIN TRANSPORTER ABCD4"/>
    <property type="match status" value="1"/>
</dbReference>
<dbReference type="InterPro" id="IPR011527">
    <property type="entry name" value="ABC1_TM_dom"/>
</dbReference>
<evidence type="ECO:0000259" key="10">
    <source>
        <dbReference type="PROSITE" id="PS50929"/>
    </source>
</evidence>
<dbReference type="SMART" id="SM00382">
    <property type="entry name" value="AAA"/>
    <property type="match status" value="1"/>
</dbReference>
<dbReference type="GO" id="GO:0005886">
    <property type="term" value="C:plasma membrane"/>
    <property type="evidence" value="ECO:0007669"/>
    <property type="project" value="UniProtKB-SubCell"/>
</dbReference>